<dbReference type="Proteomes" id="UP000636800">
    <property type="component" value="Chromosome 6"/>
</dbReference>
<feature type="transmembrane region" description="Helical" evidence="9">
    <location>
        <begin position="21"/>
        <end position="43"/>
    </location>
</feature>
<feature type="domain" description="NUP210 Ig-like" evidence="10">
    <location>
        <begin position="728"/>
        <end position="824"/>
    </location>
</feature>
<feature type="domain" description="NUP210 Ig-like" evidence="12">
    <location>
        <begin position="53"/>
        <end position="135"/>
    </location>
</feature>
<dbReference type="InterPro" id="IPR055096">
    <property type="entry name" value="Ig_NUP210_1st"/>
</dbReference>
<comment type="caution">
    <text evidence="13">The sequence shown here is derived from an EMBL/GenBank/DDBJ whole genome shotgun (WGS) entry which is preliminary data.</text>
</comment>
<dbReference type="AlphaFoldDB" id="A0A835QQ00"/>
<keyword evidence="3 9" id="KW-0812">Transmembrane</keyword>
<keyword evidence="7" id="KW-0325">Glycoprotein</keyword>
<keyword evidence="8" id="KW-0539">Nucleus</keyword>
<keyword evidence="6 9" id="KW-0472">Membrane</keyword>
<dbReference type="EMBL" id="JADCNL010000006">
    <property type="protein sequence ID" value="KAG0476584.1"/>
    <property type="molecule type" value="Genomic_DNA"/>
</dbReference>
<dbReference type="InterPro" id="IPR055099">
    <property type="entry name" value="Ig_NUP210_7th"/>
</dbReference>
<organism evidence="13 14">
    <name type="scientific">Vanilla planifolia</name>
    <name type="common">Vanilla</name>
    <dbReference type="NCBI Taxonomy" id="51239"/>
    <lineage>
        <taxon>Eukaryota</taxon>
        <taxon>Viridiplantae</taxon>
        <taxon>Streptophyta</taxon>
        <taxon>Embryophyta</taxon>
        <taxon>Tracheophyta</taxon>
        <taxon>Spermatophyta</taxon>
        <taxon>Magnoliopsida</taxon>
        <taxon>Liliopsida</taxon>
        <taxon>Asparagales</taxon>
        <taxon>Orchidaceae</taxon>
        <taxon>Vanilloideae</taxon>
        <taxon>Vanilleae</taxon>
        <taxon>Vanilla</taxon>
    </lineage>
</organism>
<dbReference type="Pfam" id="PF22962">
    <property type="entry name" value="Ig_NUP210_7th"/>
    <property type="match status" value="1"/>
</dbReference>
<feature type="domain" description="NUP210 Ig-like" evidence="11">
    <location>
        <begin position="289"/>
        <end position="363"/>
    </location>
</feature>
<dbReference type="OrthoDB" id="695518at2759"/>
<evidence type="ECO:0000259" key="12">
    <source>
        <dbReference type="Pfam" id="PF22967"/>
    </source>
</evidence>
<protein>
    <submittedName>
        <fullName evidence="13">Uncharacterized protein</fullName>
    </submittedName>
</protein>
<evidence type="ECO:0000256" key="7">
    <source>
        <dbReference type="ARBA" id="ARBA00023180"/>
    </source>
</evidence>
<keyword evidence="4" id="KW-0732">Signal</keyword>
<evidence type="ECO:0000256" key="2">
    <source>
        <dbReference type="ARBA" id="ARBA00007313"/>
    </source>
</evidence>
<comment type="subcellular location">
    <subcellularLocation>
        <location evidence="1">Nucleus membrane</location>
        <topology evidence="1">Single-pass membrane protein</topology>
    </subcellularLocation>
</comment>
<dbReference type="InterPro" id="IPR055098">
    <property type="entry name" value="Ig_NUP210_3rd"/>
</dbReference>
<accession>A0A835QQ00</accession>
<feature type="non-terminal residue" evidence="13">
    <location>
        <position position="1"/>
    </location>
</feature>
<evidence type="ECO:0000313" key="14">
    <source>
        <dbReference type="Proteomes" id="UP000636800"/>
    </source>
</evidence>
<evidence type="ECO:0000256" key="9">
    <source>
        <dbReference type="SAM" id="Phobius"/>
    </source>
</evidence>
<evidence type="ECO:0000256" key="8">
    <source>
        <dbReference type="ARBA" id="ARBA00023242"/>
    </source>
</evidence>
<comment type="similarity">
    <text evidence="2">Belongs to the NUP210 family.</text>
</comment>
<evidence type="ECO:0000313" key="13">
    <source>
        <dbReference type="EMBL" id="KAG0476584.1"/>
    </source>
</evidence>
<sequence>VYHLPCFRFFSTPLLLRQRKMALPVAIFVSLLILVLLAVAGTLSPGPHIADLNILLPPLMTNPVQYRLLGSDGCFSWTWDHHDLLSVQPEYNGSIHCSTSALLMSIAPYSHRKETAVYANDLRTGTMIRCKVIIDKIFKIKIFHQAVKIDLDELATMLSEHLMKKVDRFQNRKICLSELHPLGSVFLVLGLRFFIHSSSPGPGLIPDQHTNWLNAEENLFSSLVGLPVSWELIPKSLESNNIHHLIHVPLKETPLSDCVSGFCGDLDIQVKLEEKNMLRTVTITIMEAMSLDPPSPVFVTVGAVIYYCLKIIHQNSSRVIELPSPHHQWSVHNSSVARVDSMMGIVRALQLGMTNVIVEDIRVYGHLQTSALHVVLPEKLSLFLVPVTSSFDLVEGVDLIHSANDTDLMLEGNNFDFWDIMPVPTNATEKYGWKNSRLFKPYAVGEGVLTAFLFYLSQTKEESLKAVQKIAVCSQVKFSIREKLDSVEVIRIPWAPGVYQQAQLMAVGGCGKLLWLSSDDSTVSVSASGLILARRPGRSTVKVVSAFDLLNYDEVVVEIMIPSSMNVLPFYPVEAEVGTELTAAVTLKTFDGNLFYQCDAFNSFIRWSVVSKSKTFKALNATGNKCEGNMLALTESYKQSYGQPCAWACLLAHGTGRAMLHATFSIESHSPLYSIDGAFILETAFPIAAYTPLVAYQAGDGNKFGGYWIDIPKIDNFIEDSCSTGLDELYLVPGSAMNVHLCGGPDRWDQHVKYIETVEVVSEQDEYMKDGIQVQRRLSAGRRSYQIVCVSLGKFKLLFSQGNLVGVDHPIASIAKLELFIVCGFPSSITIVTNQPANTHDIIEAAAKADRGPDLVRTCPITVANGCTIRIAAVGLHSKIKAFANSSSLCLSWELVGCEDLAYWSENESCKSSNNNNWERSLVLRNTSGLCIIRAAVTGFSDAVLGHFFRKEYLQLESLKSMLTDAFRLQLVTSLRVVPESVLLIFDPEAKVNLSISGGTCLLDAVTNDTKVAQISVTDCSHLLLSPRGLGLLW</sequence>
<proteinExistence type="inferred from homology"/>
<dbReference type="InterPro" id="IPR045197">
    <property type="entry name" value="NUP210-like"/>
</dbReference>
<evidence type="ECO:0000256" key="4">
    <source>
        <dbReference type="ARBA" id="ARBA00022729"/>
    </source>
</evidence>
<evidence type="ECO:0000256" key="6">
    <source>
        <dbReference type="ARBA" id="ARBA00023136"/>
    </source>
</evidence>
<dbReference type="Pfam" id="PF26182">
    <property type="entry name" value="Ig_NUP210_5th"/>
    <property type="match status" value="1"/>
</dbReference>
<dbReference type="GO" id="GO:0031965">
    <property type="term" value="C:nuclear membrane"/>
    <property type="evidence" value="ECO:0007669"/>
    <property type="project" value="UniProtKB-SubCell"/>
</dbReference>
<dbReference type="PANTHER" id="PTHR23019:SF0">
    <property type="entry name" value="NUCLEAR PORE MEMBRANE GLYCOPROTEIN 210"/>
    <property type="match status" value="1"/>
</dbReference>
<dbReference type="SUPFAM" id="SSF49373">
    <property type="entry name" value="Invasin/intimin cell-adhesion fragments"/>
    <property type="match status" value="1"/>
</dbReference>
<name>A0A835QQ00_VANPL</name>
<keyword evidence="14" id="KW-1185">Reference proteome</keyword>
<dbReference type="Pfam" id="PF22963">
    <property type="entry name" value="Ig_NUP210_3rd"/>
    <property type="match status" value="1"/>
</dbReference>
<gene>
    <name evidence="13" type="ORF">HPP92_013425</name>
</gene>
<evidence type="ECO:0000259" key="10">
    <source>
        <dbReference type="Pfam" id="PF22962"/>
    </source>
</evidence>
<evidence type="ECO:0000256" key="3">
    <source>
        <dbReference type="ARBA" id="ARBA00022692"/>
    </source>
</evidence>
<keyword evidence="5 9" id="KW-1133">Transmembrane helix</keyword>
<dbReference type="Pfam" id="PF22967">
    <property type="entry name" value="Ig_NUP210_1st"/>
    <property type="match status" value="1"/>
</dbReference>
<reference evidence="13 14" key="1">
    <citation type="journal article" date="2020" name="Nat. Food">
        <title>A phased Vanilla planifolia genome enables genetic improvement of flavour and production.</title>
        <authorList>
            <person name="Hasing T."/>
            <person name="Tang H."/>
            <person name="Brym M."/>
            <person name="Khazi F."/>
            <person name="Huang T."/>
            <person name="Chambers A.H."/>
        </authorList>
    </citation>
    <scope>NUCLEOTIDE SEQUENCE [LARGE SCALE GENOMIC DNA]</scope>
    <source>
        <tissue evidence="13">Leaf</tissue>
    </source>
</reference>
<dbReference type="InterPro" id="IPR008964">
    <property type="entry name" value="Invasin/intimin_cell_adhesion"/>
</dbReference>
<evidence type="ECO:0000256" key="1">
    <source>
        <dbReference type="ARBA" id="ARBA00004590"/>
    </source>
</evidence>
<evidence type="ECO:0000256" key="5">
    <source>
        <dbReference type="ARBA" id="ARBA00022989"/>
    </source>
</evidence>
<evidence type="ECO:0000259" key="11">
    <source>
        <dbReference type="Pfam" id="PF22963"/>
    </source>
</evidence>
<dbReference type="PANTHER" id="PTHR23019">
    <property type="entry name" value="NUCLEAR PORE MEMBRANE GLYCOPROTEIN GP210-RELATED"/>
    <property type="match status" value="1"/>
</dbReference>